<keyword evidence="2" id="KW-0677">Repeat</keyword>
<reference evidence="4" key="1">
    <citation type="submission" date="2025-08" db="UniProtKB">
        <authorList>
            <consortium name="Ensembl"/>
        </authorList>
    </citation>
    <scope>IDENTIFICATION</scope>
</reference>
<dbReference type="Gene3D" id="2.120.10.80">
    <property type="entry name" value="Kelch-type beta propeller"/>
    <property type="match status" value="2"/>
</dbReference>
<dbReference type="GO" id="GO:0051015">
    <property type="term" value="F:actin filament binding"/>
    <property type="evidence" value="ECO:0007669"/>
    <property type="project" value="Ensembl"/>
</dbReference>
<dbReference type="InterPro" id="IPR015915">
    <property type="entry name" value="Kelch-typ_b-propeller"/>
</dbReference>
<reference evidence="4" key="2">
    <citation type="submission" date="2025-09" db="UniProtKB">
        <authorList>
            <consortium name="Ensembl"/>
        </authorList>
    </citation>
    <scope>IDENTIFICATION</scope>
</reference>
<dbReference type="InterPro" id="IPR052392">
    <property type="entry name" value="Kelch-BTB_domain-containing"/>
</dbReference>
<dbReference type="Pfam" id="PF01344">
    <property type="entry name" value="Kelch_1"/>
    <property type="match status" value="2"/>
</dbReference>
<proteinExistence type="predicted"/>
<sequence length="459" mass="51912">MQTFLRGRVRIKVEEEFFITDKALLVEHSEYFRALFQSGMKESMQDEIQIRDLSAMGFLLMLRVLAGERPVLTCEENLKAVECAAFLQVKTMTKYLINSINSDNCIVLYQAAAMFGLQDLFHSAALYIRDGYSDLEEYLDCLSADLLDYVDSLLPSTFVAVGAHTPTFEFLQDLSRTICYLDEDDNTWKTLSCLPLTASTFLAGMATLDNKIYIVGGVRGASKQIVDISFCYDVDANSWREFPSPQQLRYDLTLTGHEGYLYAIGGEFEKTLLKSVEKYNVSSNTWTFVADLPQPTAGAPCAQTMGRIFVCLWKPLDTTIIYEYEIQKDEWLPISALKRLQSYGHCMVAHRDNLYIIRNGPSDDFLRCAIDCFNLTSGQWTALPGQYVNSKGALFTAVIRGDTVYTVNRMLTLLYSIEDTTWRFKKEKAGFPRSGSLQTFLLRAVCPGRNPKVAHTTSQ</sequence>
<dbReference type="Proteomes" id="UP000694404">
    <property type="component" value="Unplaced"/>
</dbReference>
<dbReference type="SMART" id="SM00225">
    <property type="entry name" value="BTB"/>
    <property type="match status" value="1"/>
</dbReference>
<dbReference type="OMA" id="WSEFPSP"/>
<dbReference type="PANTHER" id="PTHR46375">
    <property type="entry name" value="KELCH REPEAT AND BTB DOMAIN-CONTAINING PROTEIN 13-RELATED"/>
    <property type="match status" value="1"/>
</dbReference>
<evidence type="ECO:0000259" key="3">
    <source>
        <dbReference type="PROSITE" id="PS50097"/>
    </source>
</evidence>
<accession>A0A8C0H6K8</accession>
<dbReference type="InterPro" id="IPR011333">
    <property type="entry name" value="SKP1/BTB/POZ_sf"/>
</dbReference>
<evidence type="ECO:0000313" key="5">
    <source>
        <dbReference type="Proteomes" id="UP000694404"/>
    </source>
</evidence>
<dbReference type="GO" id="GO:0007015">
    <property type="term" value="P:actin filament organization"/>
    <property type="evidence" value="ECO:0007669"/>
    <property type="project" value="Ensembl"/>
</dbReference>
<protein>
    <submittedName>
        <fullName evidence="4">Kelch repeat and BTB domain containing 13</fullName>
    </submittedName>
</protein>
<dbReference type="PROSITE" id="PS50097">
    <property type="entry name" value="BTB"/>
    <property type="match status" value="1"/>
</dbReference>
<dbReference type="GO" id="GO:0014728">
    <property type="term" value="P:regulation of the force of skeletal muscle contraction"/>
    <property type="evidence" value="ECO:0007669"/>
    <property type="project" value="Ensembl"/>
</dbReference>
<dbReference type="AlphaFoldDB" id="A0A8C0H6K8"/>
<organism evidence="4 5">
    <name type="scientific">Chelonoidis abingdonii</name>
    <name type="common">Abingdon island giant tortoise</name>
    <name type="synonym">Testudo abingdonii</name>
    <dbReference type="NCBI Taxonomy" id="106734"/>
    <lineage>
        <taxon>Eukaryota</taxon>
        <taxon>Metazoa</taxon>
        <taxon>Chordata</taxon>
        <taxon>Craniata</taxon>
        <taxon>Vertebrata</taxon>
        <taxon>Euteleostomi</taxon>
        <taxon>Archelosauria</taxon>
        <taxon>Testudinata</taxon>
        <taxon>Testudines</taxon>
        <taxon>Cryptodira</taxon>
        <taxon>Durocryptodira</taxon>
        <taxon>Testudinoidea</taxon>
        <taxon>Testudinidae</taxon>
        <taxon>Chelonoidis</taxon>
    </lineage>
</organism>
<dbReference type="GO" id="GO:0090076">
    <property type="term" value="P:relaxation of skeletal muscle"/>
    <property type="evidence" value="ECO:0007669"/>
    <property type="project" value="Ensembl"/>
</dbReference>
<evidence type="ECO:0000256" key="1">
    <source>
        <dbReference type="ARBA" id="ARBA00022441"/>
    </source>
</evidence>
<dbReference type="SMART" id="SM00612">
    <property type="entry name" value="Kelch"/>
    <property type="match status" value="2"/>
</dbReference>
<dbReference type="Ensembl" id="ENSCABT00000020199.1">
    <property type="protein sequence ID" value="ENSCABP00000018435.1"/>
    <property type="gene ID" value="ENSCABG00000013639.1"/>
</dbReference>
<evidence type="ECO:0000256" key="2">
    <source>
        <dbReference type="ARBA" id="ARBA00022737"/>
    </source>
</evidence>
<name>A0A8C0H6K8_CHEAB</name>
<gene>
    <name evidence="4" type="primary">KBTBD13</name>
</gene>
<dbReference type="Pfam" id="PF00651">
    <property type="entry name" value="BTB"/>
    <property type="match status" value="1"/>
</dbReference>
<dbReference type="PANTHER" id="PTHR46375:SF3">
    <property type="entry name" value="KELCH REPEAT AND BTB DOMAIN-CONTAINING PROTEIN 13"/>
    <property type="match status" value="1"/>
</dbReference>
<keyword evidence="5" id="KW-1185">Reference proteome</keyword>
<dbReference type="GeneTree" id="ENSGT00940000161629"/>
<dbReference type="InterPro" id="IPR006652">
    <property type="entry name" value="Kelch_1"/>
</dbReference>
<dbReference type="SUPFAM" id="SSF117281">
    <property type="entry name" value="Kelch motif"/>
    <property type="match status" value="1"/>
</dbReference>
<dbReference type="InterPro" id="IPR000210">
    <property type="entry name" value="BTB/POZ_dom"/>
</dbReference>
<feature type="domain" description="BTB" evidence="3">
    <location>
        <begin position="7"/>
        <end position="65"/>
    </location>
</feature>
<dbReference type="Gene3D" id="3.30.710.10">
    <property type="entry name" value="Potassium Channel Kv1.1, Chain A"/>
    <property type="match status" value="1"/>
</dbReference>
<dbReference type="SUPFAM" id="SSF54695">
    <property type="entry name" value="POZ domain"/>
    <property type="match status" value="1"/>
</dbReference>
<keyword evidence="1" id="KW-0880">Kelch repeat</keyword>
<evidence type="ECO:0000313" key="4">
    <source>
        <dbReference type="Ensembl" id="ENSCABP00000018435.1"/>
    </source>
</evidence>
<dbReference type="CDD" id="cd18486">
    <property type="entry name" value="BACK_KBTBD13"/>
    <property type="match status" value="1"/>
</dbReference>